<dbReference type="PANTHER" id="PTHR34205:SF2">
    <property type="entry name" value="DUF962 DOMAIN-CONTAINING PROTEIN"/>
    <property type="match status" value="1"/>
</dbReference>
<evidence type="ECO:0000313" key="3">
    <source>
        <dbReference type="Proteomes" id="UP000443353"/>
    </source>
</evidence>
<evidence type="ECO:0000313" key="2">
    <source>
        <dbReference type="EMBL" id="MVW62137.1"/>
    </source>
</evidence>
<keyword evidence="1" id="KW-0472">Membrane</keyword>
<reference evidence="2 3" key="1">
    <citation type="submission" date="2019-12" db="EMBL/GenBank/DDBJ databases">
        <authorList>
            <person name="Li C."/>
            <person name="Zhao J."/>
        </authorList>
    </citation>
    <scope>NUCLEOTIDE SEQUENCE [LARGE SCALE GENOMIC DNA]</scope>
    <source>
        <strain evidence="2 3">NEAU-DD11</strain>
    </source>
</reference>
<dbReference type="AlphaFoldDB" id="A0A7X3G1W7"/>
<dbReference type="EMBL" id="WSES01000006">
    <property type="protein sequence ID" value="MVW62137.1"/>
    <property type="molecule type" value="Genomic_DNA"/>
</dbReference>
<keyword evidence="3" id="KW-1185">Reference proteome</keyword>
<dbReference type="Proteomes" id="UP000443353">
    <property type="component" value="Unassembled WGS sequence"/>
</dbReference>
<proteinExistence type="predicted"/>
<keyword evidence="1" id="KW-0812">Transmembrane</keyword>
<dbReference type="RefSeq" id="WP_056131894.1">
    <property type="nucleotide sequence ID" value="NZ_WSES01000006.1"/>
</dbReference>
<keyword evidence="1" id="KW-1133">Transmembrane helix</keyword>
<feature type="transmembrane region" description="Helical" evidence="1">
    <location>
        <begin position="50"/>
        <end position="70"/>
    </location>
</feature>
<dbReference type="InterPro" id="IPR009305">
    <property type="entry name" value="Mpo1-like"/>
</dbReference>
<gene>
    <name evidence="2" type="ORF">GPY61_19565</name>
</gene>
<dbReference type="PANTHER" id="PTHR34205">
    <property type="entry name" value="TRANSMEMBRANE PROTEIN"/>
    <property type="match status" value="1"/>
</dbReference>
<name>A0A7X3G1W7_9BURK</name>
<comment type="caution">
    <text evidence="2">The sequence shown here is derived from an EMBL/GenBank/DDBJ whole genome shotgun (WGS) entry which is preliminary data.</text>
</comment>
<protein>
    <submittedName>
        <fullName evidence="2">DUF962 domain-containing protein</fullName>
    </submittedName>
</protein>
<organism evidence="2 3">
    <name type="scientific">Massilia cellulosiltytica</name>
    <dbReference type="NCBI Taxonomy" id="2683234"/>
    <lineage>
        <taxon>Bacteria</taxon>
        <taxon>Pseudomonadati</taxon>
        <taxon>Pseudomonadota</taxon>
        <taxon>Betaproteobacteria</taxon>
        <taxon>Burkholderiales</taxon>
        <taxon>Oxalobacteraceae</taxon>
        <taxon>Telluria group</taxon>
        <taxon>Massilia</taxon>
    </lineage>
</organism>
<dbReference type="Pfam" id="PF06127">
    <property type="entry name" value="Mpo1-like"/>
    <property type="match status" value="1"/>
</dbReference>
<evidence type="ECO:0000256" key="1">
    <source>
        <dbReference type="SAM" id="Phobius"/>
    </source>
</evidence>
<accession>A0A7X3G1W7</accession>
<sequence length="102" mass="11988">MAAVRYDSFAQFYPWYLTQHENRMCRRAHFLGTSSAIAGIAQYIDSLNPWWLVVAGVTGYGGAWIGHFLFEKNRPATFGYPWYSFRADWVMYWEMLTGKLSW</sequence>